<dbReference type="SUPFAM" id="SSF63829">
    <property type="entry name" value="Calcium-dependent phosphotriesterase"/>
    <property type="match status" value="1"/>
</dbReference>
<dbReference type="RefSeq" id="WP_085473571.1">
    <property type="nucleotide sequence ID" value="NZ_FXAU01000005.1"/>
</dbReference>
<sequence>MKKIFMLLAMCSLVGSSFGQKKLVELWETKDLPTPESVLFSAKNKVLYVSLIDGGGADKDGQGGIAILNMDGSVKNKNWITGMDAPKGLAIHKDLLYVADINSVSIIDIITGNEVDRVAVPGSVFLNDVAVDDNGVVYVSDTRESKIYELRDHKPTVFMENTTSVNGLKFINGYLYALVGPELWKIDRNKKSTVVAKGFELDGDGVEPVGNGDFLVTCWGGLVYYVKANGEIQQLLDVRGTMNTADLGFHPETNTVYIPTFNNDSVKAYKLQ</sequence>
<keyword evidence="2" id="KW-1185">Reference proteome</keyword>
<proteinExistence type="predicted"/>
<name>A0A1X7KGK1_9SPHI</name>
<organism evidence="1 2">
    <name type="scientific">Sphingobacterium psychroaquaticum</name>
    <dbReference type="NCBI Taxonomy" id="561061"/>
    <lineage>
        <taxon>Bacteria</taxon>
        <taxon>Pseudomonadati</taxon>
        <taxon>Bacteroidota</taxon>
        <taxon>Sphingobacteriia</taxon>
        <taxon>Sphingobacteriales</taxon>
        <taxon>Sphingobacteriaceae</taxon>
        <taxon>Sphingobacterium</taxon>
    </lineage>
</organism>
<dbReference type="Proteomes" id="UP000192980">
    <property type="component" value="Unassembled WGS sequence"/>
</dbReference>
<dbReference type="EMBL" id="FXAU01000005">
    <property type="protein sequence ID" value="SMG40093.1"/>
    <property type="molecule type" value="Genomic_DNA"/>
</dbReference>
<evidence type="ECO:0000313" key="2">
    <source>
        <dbReference type="Proteomes" id="UP000192980"/>
    </source>
</evidence>
<protein>
    <recommendedName>
        <fullName evidence="3">ATP/GTP-binding protein</fullName>
    </recommendedName>
</protein>
<gene>
    <name evidence="1" type="ORF">SAMN05660862_2852</name>
</gene>
<dbReference type="STRING" id="561061.SAMN05660862_2852"/>
<evidence type="ECO:0000313" key="1">
    <source>
        <dbReference type="EMBL" id="SMG40093.1"/>
    </source>
</evidence>
<dbReference type="OrthoDB" id="7675395at2"/>
<evidence type="ECO:0008006" key="3">
    <source>
        <dbReference type="Google" id="ProtNLM"/>
    </source>
</evidence>
<reference evidence="1 2" key="1">
    <citation type="submission" date="2017-04" db="EMBL/GenBank/DDBJ databases">
        <authorList>
            <person name="Afonso C.L."/>
            <person name="Miller P.J."/>
            <person name="Scott M.A."/>
            <person name="Spackman E."/>
            <person name="Goraichik I."/>
            <person name="Dimitrov K.M."/>
            <person name="Suarez D.L."/>
            <person name="Swayne D.E."/>
        </authorList>
    </citation>
    <scope>NUCLEOTIDE SEQUENCE [LARGE SCALE GENOMIC DNA]</scope>
    <source>
        <strain evidence="1 2">DSM 22418</strain>
    </source>
</reference>
<dbReference type="AlphaFoldDB" id="A0A1X7KGK1"/>
<accession>A0A1X7KGK1</accession>
<dbReference type="InterPro" id="IPR011042">
    <property type="entry name" value="6-blade_b-propeller_TolB-like"/>
</dbReference>
<dbReference type="Gene3D" id="2.120.10.30">
    <property type="entry name" value="TolB, C-terminal domain"/>
    <property type="match status" value="1"/>
</dbReference>